<organism evidence="3 4">
    <name type="scientific">Botryosphaeria dothidea</name>
    <dbReference type="NCBI Taxonomy" id="55169"/>
    <lineage>
        <taxon>Eukaryota</taxon>
        <taxon>Fungi</taxon>
        <taxon>Dikarya</taxon>
        <taxon>Ascomycota</taxon>
        <taxon>Pezizomycotina</taxon>
        <taxon>Dothideomycetes</taxon>
        <taxon>Dothideomycetes incertae sedis</taxon>
        <taxon>Botryosphaeriales</taxon>
        <taxon>Botryosphaeriaceae</taxon>
        <taxon>Botryosphaeria</taxon>
    </lineage>
</organism>
<evidence type="ECO:0000313" key="4">
    <source>
        <dbReference type="Proteomes" id="UP000572817"/>
    </source>
</evidence>
<dbReference type="Proteomes" id="UP000572817">
    <property type="component" value="Unassembled WGS sequence"/>
</dbReference>
<dbReference type="GO" id="GO:0097176">
    <property type="term" value="P:epoxide metabolic process"/>
    <property type="evidence" value="ECO:0007669"/>
    <property type="project" value="TreeGrafter"/>
</dbReference>
<evidence type="ECO:0008006" key="5">
    <source>
        <dbReference type="Google" id="ProtNLM"/>
    </source>
</evidence>
<dbReference type="Gene3D" id="3.40.50.1820">
    <property type="entry name" value="alpha/beta hydrolase"/>
    <property type="match status" value="1"/>
</dbReference>
<comment type="caution">
    <text evidence="3">The sequence shown here is derived from an EMBL/GenBank/DDBJ whole genome shotgun (WGS) entry which is preliminary data.</text>
</comment>
<protein>
    <recommendedName>
        <fullName evidence="5">Epoxide hydrolase N-terminal domain-containing protein</fullName>
    </recommendedName>
</protein>
<gene>
    <name evidence="3" type="ORF">GTA08_BOTSDO04253</name>
</gene>
<accession>A0A8H4IX68</accession>
<proteinExistence type="inferred from homology"/>
<sequence length="333" mass="36299">MNNSDSAFATLPHQVDVHVNLPTFKISVARDEISKLEALLELCSIAQPTWENSRSPSNFGVYALGWRKWEAELNSFPQCSIDVQDDDGKTYTSQPLLQEAVGYSDRIPARLAGIRRALLADATPLPHLIGFGYSSPPPLDKDFAVQDNADLVSEMMHLLGFTAERGGCVVQGGDLEGAVGPSTAALDPACRLVHVYMAIMPPPDGIDVETDVSNGLYAKDEVESLQRSAEFGVSGVAYAQLQGAKPATAGLAIGSSPVSLLAWFGEKMLHWADDCTKLSLDFILTTVSLYWFSGYYTTSLWGYRTFVRERKNMESGWRGVEVPLGVTDLLTKD</sequence>
<evidence type="ECO:0000256" key="1">
    <source>
        <dbReference type="ARBA" id="ARBA00010088"/>
    </source>
</evidence>
<dbReference type="SUPFAM" id="SSF53474">
    <property type="entry name" value="alpha/beta-Hydrolases"/>
    <property type="match status" value="1"/>
</dbReference>
<dbReference type="AlphaFoldDB" id="A0A8H4IX68"/>
<dbReference type="InterPro" id="IPR029058">
    <property type="entry name" value="AB_hydrolase_fold"/>
</dbReference>
<dbReference type="PANTHER" id="PTHR21661">
    <property type="entry name" value="EPOXIDE HYDROLASE 1-RELATED"/>
    <property type="match status" value="1"/>
</dbReference>
<evidence type="ECO:0000256" key="2">
    <source>
        <dbReference type="ARBA" id="ARBA00022801"/>
    </source>
</evidence>
<evidence type="ECO:0000313" key="3">
    <source>
        <dbReference type="EMBL" id="KAF4308048.1"/>
    </source>
</evidence>
<keyword evidence="2" id="KW-0378">Hydrolase</keyword>
<dbReference type="OrthoDB" id="7130006at2759"/>
<keyword evidence="4" id="KW-1185">Reference proteome</keyword>
<name>A0A8H4IX68_9PEZI</name>
<dbReference type="PANTHER" id="PTHR21661:SF39">
    <property type="entry name" value="HYDROLASE, PUTATIVE (AFU_ORTHOLOGUE AFUA_3G08960)-RELATED"/>
    <property type="match status" value="1"/>
</dbReference>
<dbReference type="GO" id="GO:0004301">
    <property type="term" value="F:epoxide hydrolase activity"/>
    <property type="evidence" value="ECO:0007669"/>
    <property type="project" value="TreeGrafter"/>
</dbReference>
<reference evidence="3" key="1">
    <citation type="submission" date="2020-04" db="EMBL/GenBank/DDBJ databases">
        <title>Genome Assembly and Annotation of Botryosphaeria dothidea sdau 11-99, a Latent Pathogen of Apple Fruit Ring Rot in China.</title>
        <authorList>
            <person name="Yu C."/>
            <person name="Diao Y."/>
            <person name="Lu Q."/>
            <person name="Zhao J."/>
            <person name="Cui S."/>
            <person name="Peng C."/>
            <person name="He B."/>
            <person name="Liu H."/>
        </authorList>
    </citation>
    <scope>NUCLEOTIDE SEQUENCE [LARGE SCALE GENOMIC DNA]</scope>
    <source>
        <strain evidence="3">Sdau11-99</strain>
    </source>
</reference>
<comment type="similarity">
    <text evidence="1">Belongs to the peptidase S33 family.</text>
</comment>
<dbReference type="EMBL" id="WWBZ02000022">
    <property type="protein sequence ID" value="KAF4308048.1"/>
    <property type="molecule type" value="Genomic_DNA"/>
</dbReference>